<dbReference type="PANTHER" id="PTHR33638:SF1">
    <property type="entry name" value="SELENOPROTEIN H"/>
    <property type="match status" value="1"/>
</dbReference>
<dbReference type="Proteomes" id="UP001159364">
    <property type="component" value="Linkage Group LG05"/>
</dbReference>
<protein>
    <recommendedName>
        <fullName evidence="4">Selenoprotein H</fullName>
    </recommendedName>
</protein>
<comment type="caution">
    <text evidence="2">The sequence shown here is derived from an EMBL/GenBank/DDBJ whole genome shotgun (WGS) entry which is preliminary data.</text>
</comment>
<dbReference type="AlphaFoldDB" id="A0AAV8TC53"/>
<dbReference type="FunFam" id="3.40.30.10:FF:000361">
    <property type="entry name" value="Selenium binding protein"/>
    <property type="match status" value="1"/>
</dbReference>
<feature type="compositionally biased region" description="Basic and acidic residues" evidence="1">
    <location>
        <begin position="68"/>
        <end position="87"/>
    </location>
</feature>
<evidence type="ECO:0008006" key="4">
    <source>
        <dbReference type="Google" id="ProtNLM"/>
    </source>
</evidence>
<keyword evidence="3" id="KW-1185">Reference proteome</keyword>
<evidence type="ECO:0000313" key="3">
    <source>
        <dbReference type="Proteomes" id="UP001159364"/>
    </source>
</evidence>
<evidence type="ECO:0000256" key="1">
    <source>
        <dbReference type="SAM" id="MobiDB-lite"/>
    </source>
</evidence>
<dbReference type="PANTHER" id="PTHR33638">
    <property type="entry name" value="SELENOPROTEIN H"/>
    <property type="match status" value="1"/>
</dbReference>
<gene>
    <name evidence="2" type="ORF">K2173_003560</name>
</gene>
<organism evidence="2 3">
    <name type="scientific">Erythroxylum novogranatense</name>
    <dbReference type="NCBI Taxonomy" id="1862640"/>
    <lineage>
        <taxon>Eukaryota</taxon>
        <taxon>Viridiplantae</taxon>
        <taxon>Streptophyta</taxon>
        <taxon>Embryophyta</taxon>
        <taxon>Tracheophyta</taxon>
        <taxon>Spermatophyta</taxon>
        <taxon>Magnoliopsida</taxon>
        <taxon>eudicotyledons</taxon>
        <taxon>Gunneridae</taxon>
        <taxon>Pentapetalae</taxon>
        <taxon>rosids</taxon>
        <taxon>fabids</taxon>
        <taxon>Malpighiales</taxon>
        <taxon>Erythroxylaceae</taxon>
        <taxon>Erythroxylum</taxon>
    </lineage>
</organism>
<name>A0AAV8TC53_9ROSI</name>
<proteinExistence type="predicted"/>
<sequence length="173" mass="19476">MAPRKRKAEVEGEAGNSSTDALLRRSSRLAKSAPALKTVFPKKKGTAAEKRVQKTVAKEETEEEEAQTEEKEEGKEETKTDGDKSKKKTIVVEHCKQCMSFKTRAMQVKNGLEKAVPGVTVILNPEKPRKGCFEIRKRGGEKFISLLQMKRPFQRMKALDMDQVISDIIDKII</sequence>
<dbReference type="GO" id="GO:0005794">
    <property type="term" value="C:Golgi apparatus"/>
    <property type="evidence" value="ECO:0007669"/>
    <property type="project" value="TreeGrafter"/>
</dbReference>
<evidence type="ECO:0000313" key="2">
    <source>
        <dbReference type="EMBL" id="KAJ8763778.1"/>
    </source>
</evidence>
<dbReference type="Gene3D" id="3.40.30.10">
    <property type="entry name" value="Glutaredoxin"/>
    <property type="match status" value="1"/>
</dbReference>
<accession>A0AAV8TC53</accession>
<feature type="compositionally biased region" description="Basic and acidic residues" evidence="1">
    <location>
        <begin position="46"/>
        <end position="59"/>
    </location>
</feature>
<feature type="region of interest" description="Disordered" evidence="1">
    <location>
        <begin position="1"/>
        <end position="87"/>
    </location>
</feature>
<dbReference type="EMBL" id="JAIWQS010000005">
    <property type="protein sequence ID" value="KAJ8763778.1"/>
    <property type="molecule type" value="Genomic_DNA"/>
</dbReference>
<reference evidence="2 3" key="1">
    <citation type="submission" date="2021-09" db="EMBL/GenBank/DDBJ databases">
        <title>Genomic insights and catalytic innovation underlie evolution of tropane alkaloids biosynthesis.</title>
        <authorList>
            <person name="Wang Y.-J."/>
            <person name="Tian T."/>
            <person name="Huang J.-P."/>
            <person name="Huang S.-X."/>
        </authorList>
    </citation>
    <scope>NUCLEOTIDE SEQUENCE [LARGE SCALE GENOMIC DNA]</scope>
    <source>
        <strain evidence="2">KIB-2018</strain>
        <tissue evidence="2">Leaf</tissue>
    </source>
</reference>
<dbReference type="InterPro" id="IPR052674">
    <property type="entry name" value="SelWTH-like"/>
</dbReference>